<feature type="domain" description="Lipid/polyisoprenoid-binding YceI-like" evidence="2">
    <location>
        <begin position="121"/>
        <end position="230"/>
    </location>
</feature>
<dbReference type="EMBL" id="JBFYGN010000012">
    <property type="protein sequence ID" value="MEX8193579.1"/>
    <property type="molecule type" value="Genomic_DNA"/>
</dbReference>
<organism evidence="3 4">
    <name type="scientific">Comamonas guangdongensis</name>
    <dbReference type="NCBI Taxonomy" id="510515"/>
    <lineage>
        <taxon>Bacteria</taxon>
        <taxon>Pseudomonadati</taxon>
        <taxon>Pseudomonadota</taxon>
        <taxon>Betaproteobacteria</taxon>
        <taxon>Burkholderiales</taxon>
        <taxon>Comamonadaceae</taxon>
        <taxon>Comamonas</taxon>
    </lineage>
</organism>
<evidence type="ECO:0000313" key="3">
    <source>
        <dbReference type="EMBL" id="MEX8193579.1"/>
    </source>
</evidence>
<feature type="chain" id="PRO_5046711490" evidence="1">
    <location>
        <begin position="20"/>
        <end position="237"/>
    </location>
</feature>
<dbReference type="PROSITE" id="PS51257">
    <property type="entry name" value="PROKAR_LIPOPROTEIN"/>
    <property type="match status" value="1"/>
</dbReference>
<dbReference type="Gene3D" id="2.40.128.110">
    <property type="entry name" value="Lipid/polyisoprenoid-binding, YceI-like"/>
    <property type="match status" value="1"/>
</dbReference>
<reference evidence="3 4" key="1">
    <citation type="journal article" date="2013" name="Int. J. Syst. Evol. Microbiol.">
        <title>Comamonas guangdongensis sp. nov., isolated from subterranean forest sediment, and emended description of the genus Comamonas.</title>
        <authorList>
            <person name="Zhang J."/>
            <person name="Wang Y."/>
            <person name="Zhou S."/>
            <person name="Wu C."/>
            <person name="He J."/>
            <person name="Li F."/>
        </authorList>
    </citation>
    <scope>NUCLEOTIDE SEQUENCE [LARGE SCALE GENOMIC DNA]</scope>
    <source>
        <strain evidence="3 4">CCTCC AB2011133</strain>
    </source>
</reference>
<dbReference type="InterPro" id="IPR036761">
    <property type="entry name" value="TTHA0802/YceI-like_sf"/>
</dbReference>
<gene>
    <name evidence="3" type="ORF">AB6724_12105</name>
</gene>
<proteinExistence type="predicted"/>
<dbReference type="RefSeq" id="WP_369338775.1">
    <property type="nucleotide sequence ID" value="NZ_JBFYGN010000012.1"/>
</dbReference>
<protein>
    <submittedName>
        <fullName evidence="3">YceI family protein</fullName>
    </submittedName>
</protein>
<evidence type="ECO:0000259" key="2">
    <source>
        <dbReference type="Pfam" id="PF04264"/>
    </source>
</evidence>
<dbReference type="InterPro" id="IPR007372">
    <property type="entry name" value="Lipid/polyisoprenoid-bd_YceI"/>
</dbReference>
<dbReference type="SUPFAM" id="SSF101874">
    <property type="entry name" value="YceI-like"/>
    <property type="match status" value="1"/>
</dbReference>
<comment type="caution">
    <text evidence="3">The sequence shown here is derived from an EMBL/GenBank/DDBJ whole genome shotgun (WGS) entry which is preliminary data.</text>
</comment>
<keyword evidence="1" id="KW-0732">Signal</keyword>
<dbReference type="Proteomes" id="UP001561046">
    <property type="component" value="Unassembled WGS sequence"/>
</dbReference>
<accession>A0ABV3ZWM9</accession>
<keyword evidence="4" id="KW-1185">Reference proteome</keyword>
<evidence type="ECO:0000313" key="4">
    <source>
        <dbReference type="Proteomes" id="UP001561046"/>
    </source>
</evidence>
<evidence type="ECO:0000256" key="1">
    <source>
        <dbReference type="SAM" id="SignalP"/>
    </source>
</evidence>
<feature type="signal peptide" evidence="1">
    <location>
        <begin position="1"/>
        <end position="19"/>
    </location>
</feature>
<dbReference type="Pfam" id="PF04264">
    <property type="entry name" value="YceI"/>
    <property type="match status" value="1"/>
</dbReference>
<sequence>MKFRAQLVLALTALLAACAQPEHGPQPVTASTSAPAEFPAAAYAQVAAQRQKVLRVDPALSQIAITVRSGGPLARLGHDHVVSSRELQGYVAPEQGRADLYLALDSLSVDEPALRAEAGFDTQPSAADIAGTRANMLTKVLQTRQFPFVLIHVRAAPAAAGAVPLAVDITLHGVTRSFSVPADIERDGHGLRVHGRLAFDQSVFGIAPFSILGGAIQVQDRVELRFDVRASERPAVP</sequence>
<name>A0ABV3ZWM9_9BURK</name>